<dbReference type="PANTHER" id="PTHR42913:SF3">
    <property type="entry name" value="64 KDA MITOCHONDRIAL NADH DEHYDROGENASE (EUROFUNG)"/>
    <property type="match status" value="1"/>
</dbReference>
<sequence length="397" mass="42975">MTDVLILGAGYAGIRAAKMLAKYAPAGTNVTLIDKNVVHQEKTQLHEIAAGTMPVDKITFNIRDVLPKSINFVQAEVSKVNVEDKTVDFTDHDTMPYDYVLIALGFRSEDFGLPGAAENALPLEDVATAQNIYETIEAHVANFAKSKDHKDLTIIVAGAGFTGIELLGELTHTVPALQKKYNTPDIKVVSMEMATRILPMFDESLAEYAMNYLEDNGIDMMTGTKITKIEPNAVVYADGDSEKRIYGNTIIWTVGVSGSKVISDSGFEQRRDRVMVTEHLNLADHPEVFLAGDDSAVMDPSTDRPYPTTAQISTKQGDVAGKNIAAAISGQALTPFTYEAVGTVASLGGKDGIAQVGGKQRKYRGFMAKILKKAVVDKSLLDDANLSTMLKKGRLPL</sequence>
<accession>X0QT50</accession>
<dbReference type="EMBL" id="AZGA01000003">
    <property type="protein sequence ID" value="KRM36474.1"/>
    <property type="molecule type" value="Genomic_DNA"/>
</dbReference>
<dbReference type="Pfam" id="PF07992">
    <property type="entry name" value="Pyr_redox_2"/>
    <property type="match status" value="1"/>
</dbReference>
<keyword evidence="4" id="KW-0274">FAD</keyword>
<keyword evidence="8" id="KW-1185">Reference proteome</keyword>
<dbReference type="InterPro" id="IPR051169">
    <property type="entry name" value="NADH-Q_oxidoreductase"/>
</dbReference>
<dbReference type="STRING" id="1423734.FC83_GL002729"/>
<organism evidence="7 8">
    <name type="scientific">Agrilactobacillus composti DSM 18527 = JCM 14202</name>
    <dbReference type="NCBI Taxonomy" id="1423734"/>
    <lineage>
        <taxon>Bacteria</taxon>
        <taxon>Bacillati</taxon>
        <taxon>Bacillota</taxon>
        <taxon>Bacilli</taxon>
        <taxon>Lactobacillales</taxon>
        <taxon>Lactobacillaceae</taxon>
        <taxon>Agrilactobacillus</taxon>
    </lineage>
</organism>
<reference evidence="7 8" key="1">
    <citation type="journal article" date="2015" name="Genome Announc.">
        <title>Expanding the biotechnology potential of lactobacilli through comparative genomics of 213 strains and associated genera.</title>
        <authorList>
            <person name="Sun Z."/>
            <person name="Harris H.M."/>
            <person name="McCann A."/>
            <person name="Guo C."/>
            <person name="Argimon S."/>
            <person name="Zhang W."/>
            <person name="Yang X."/>
            <person name="Jeffery I.B."/>
            <person name="Cooney J.C."/>
            <person name="Kagawa T.F."/>
            <person name="Liu W."/>
            <person name="Song Y."/>
            <person name="Salvetti E."/>
            <person name="Wrobel A."/>
            <person name="Rasinkangas P."/>
            <person name="Parkhill J."/>
            <person name="Rea M.C."/>
            <person name="O'Sullivan O."/>
            <person name="Ritari J."/>
            <person name="Douillard F.P."/>
            <person name="Paul Ross R."/>
            <person name="Yang R."/>
            <person name="Briner A.E."/>
            <person name="Felis G.E."/>
            <person name="de Vos W.M."/>
            <person name="Barrangou R."/>
            <person name="Klaenhammer T.R."/>
            <person name="Caufield P.W."/>
            <person name="Cui Y."/>
            <person name="Zhang H."/>
            <person name="O'Toole P.W."/>
        </authorList>
    </citation>
    <scope>NUCLEOTIDE SEQUENCE [LARGE SCALE GENOMIC DNA]</scope>
    <source>
        <strain evidence="7 8">DSM 18527</strain>
    </source>
</reference>
<dbReference type="SUPFAM" id="SSF51905">
    <property type="entry name" value="FAD/NAD(P)-binding domain"/>
    <property type="match status" value="1"/>
</dbReference>
<dbReference type="eggNOG" id="COG1252">
    <property type="taxonomic scope" value="Bacteria"/>
</dbReference>
<comment type="similarity">
    <text evidence="2">Belongs to the NADH dehydrogenase family.</text>
</comment>
<dbReference type="GO" id="GO:0003955">
    <property type="term" value="F:NAD(P)H dehydrogenase (quinone) activity"/>
    <property type="evidence" value="ECO:0007669"/>
    <property type="project" value="TreeGrafter"/>
</dbReference>
<protein>
    <submittedName>
        <fullName evidence="7">Pyridine nucleotide-disulfide oxidoreductase</fullName>
    </submittedName>
</protein>
<dbReference type="OrthoDB" id="9781621at2"/>
<evidence type="ECO:0000256" key="3">
    <source>
        <dbReference type="ARBA" id="ARBA00022630"/>
    </source>
</evidence>
<gene>
    <name evidence="7" type="ORF">FC83_GL002729</name>
</gene>
<dbReference type="PATRIC" id="fig|1423734.3.peg.2774"/>
<dbReference type="RefSeq" id="WP_035455864.1">
    <property type="nucleotide sequence ID" value="NZ_AZGA01000003.1"/>
</dbReference>
<evidence type="ECO:0000313" key="7">
    <source>
        <dbReference type="EMBL" id="KRM36474.1"/>
    </source>
</evidence>
<dbReference type="AlphaFoldDB" id="X0QT50"/>
<dbReference type="PANTHER" id="PTHR42913">
    <property type="entry name" value="APOPTOSIS-INDUCING FACTOR 1"/>
    <property type="match status" value="1"/>
</dbReference>
<dbReference type="Proteomes" id="UP000051236">
    <property type="component" value="Unassembled WGS sequence"/>
</dbReference>
<dbReference type="GO" id="GO:0019646">
    <property type="term" value="P:aerobic electron transport chain"/>
    <property type="evidence" value="ECO:0007669"/>
    <property type="project" value="TreeGrafter"/>
</dbReference>
<keyword evidence="3" id="KW-0285">Flavoprotein</keyword>
<dbReference type="PRINTS" id="PR00368">
    <property type="entry name" value="FADPNR"/>
</dbReference>
<evidence type="ECO:0000313" key="8">
    <source>
        <dbReference type="Proteomes" id="UP000051236"/>
    </source>
</evidence>
<keyword evidence="5" id="KW-0560">Oxidoreductase</keyword>
<evidence type="ECO:0000256" key="4">
    <source>
        <dbReference type="ARBA" id="ARBA00022827"/>
    </source>
</evidence>
<evidence type="ECO:0000256" key="1">
    <source>
        <dbReference type="ARBA" id="ARBA00001974"/>
    </source>
</evidence>
<dbReference type="InterPro" id="IPR036188">
    <property type="entry name" value="FAD/NAD-bd_sf"/>
</dbReference>
<proteinExistence type="inferred from homology"/>
<dbReference type="InterPro" id="IPR023753">
    <property type="entry name" value="FAD/NAD-binding_dom"/>
</dbReference>
<evidence type="ECO:0000259" key="6">
    <source>
        <dbReference type="Pfam" id="PF07992"/>
    </source>
</evidence>
<evidence type="ECO:0000256" key="2">
    <source>
        <dbReference type="ARBA" id="ARBA00005272"/>
    </source>
</evidence>
<feature type="domain" description="FAD/NAD(P)-binding" evidence="6">
    <location>
        <begin position="3"/>
        <end position="317"/>
    </location>
</feature>
<comment type="cofactor">
    <cofactor evidence="1">
        <name>FAD</name>
        <dbReference type="ChEBI" id="CHEBI:57692"/>
    </cofactor>
</comment>
<comment type="caution">
    <text evidence="7">The sequence shown here is derived from an EMBL/GenBank/DDBJ whole genome shotgun (WGS) entry which is preliminary data.</text>
</comment>
<name>X0QT50_9LACO</name>
<evidence type="ECO:0000256" key="5">
    <source>
        <dbReference type="ARBA" id="ARBA00023002"/>
    </source>
</evidence>
<dbReference type="Gene3D" id="3.50.50.100">
    <property type="match status" value="1"/>
</dbReference>